<reference evidence="4" key="1">
    <citation type="submission" date="2023-01" db="EMBL/GenBank/DDBJ databases">
        <title>The chitinases involved in constricting ring structure development in the nematode-trapping fungus Drechslerella dactyloides.</title>
        <authorList>
            <person name="Wang R."/>
            <person name="Zhang L."/>
            <person name="Tang P."/>
            <person name="Li S."/>
            <person name="Liang L."/>
        </authorList>
    </citation>
    <scope>NUCLEOTIDE SEQUENCE</scope>
    <source>
        <strain evidence="4">YMF1.00031</strain>
    </source>
</reference>
<feature type="compositionally biased region" description="Low complexity" evidence="2">
    <location>
        <begin position="77"/>
        <end position="98"/>
    </location>
</feature>
<dbReference type="AlphaFoldDB" id="A0AAD6IYC8"/>
<dbReference type="PANTHER" id="PTHR46179">
    <property type="entry name" value="ZINC FINGER PROTEIN"/>
    <property type="match status" value="1"/>
</dbReference>
<feature type="compositionally biased region" description="Polar residues" evidence="2">
    <location>
        <begin position="500"/>
        <end position="520"/>
    </location>
</feature>
<dbReference type="InterPro" id="IPR013087">
    <property type="entry name" value="Znf_C2H2_type"/>
</dbReference>
<feature type="region of interest" description="Disordered" evidence="2">
    <location>
        <begin position="175"/>
        <end position="364"/>
    </location>
</feature>
<feature type="compositionally biased region" description="Basic and acidic residues" evidence="2">
    <location>
        <begin position="175"/>
        <end position="188"/>
    </location>
</feature>
<dbReference type="GO" id="GO:0006357">
    <property type="term" value="P:regulation of transcription by RNA polymerase II"/>
    <property type="evidence" value="ECO:0007669"/>
    <property type="project" value="TreeGrafter"/>
</dbReference>
<accession>A0AAD6IYC8</accession>
<evidence type="ECO:0000256" key="2">
    <source>
        <dbReference type="SAM" id="MobiDB-lite"/>
    </source>
</evidence>
<dbReference type="PROSITE" id="PS50157">
    <property type="entry name" value="ZINC_FINGER_C2H2_2"/>
    <property type="match status" value="1"/>
</dbReference>
<evidence type="ECO:0000256" key="1">
    <source>
        <dbReference type="PROSITE-ProRule" id="PRU00042"/>
    </source>
</evidence>
<dbReference type="PANTHER" id="PTHR46179:SF19">
    <property type="entry name" value="C2H2 FINGER DOMAIN TRANSCRIPTION FACTOR (EUROFUNG)-RELATED"/>
    <property type="match status" value="1"/>
</dbReference>
<feature type="compositionally biased region" description="Basic and acidic residues" evidence="2">
    <location>
        <begin position="220"/>
        <end position="230"/>
    </location>
</feature>
<dbReference type="GO" id="GO:0008270">
    <property type="term" value="F:zinc ion binding"/>
    <property type="evidence" value="ECO:0007669"/>
    <property type="project" value="UniProtKB-KW"/>
</dbReference>
<feature type="compositionally biased region" description="Polar residues" evidence="2">
    <location>
        <begin position="191"/>
        <end position="201"/>
    </location>
</feature>
<feature type="compositionally biased region" description="Polar residues" evidence="2">
    <location>
        <begin position="421"/>
        <end position="448"/>
    </location>
</feature>
<gene>
    <name evidence="4" type="ORF">Dda_6880</name>
</gene>
<comment type="caution">
    <text evidence="4">The sequence shown here is derived from an EMBL/GenBank/DDBJ whole genome shotgun (WGS) entry which is preliminary data.</text>
</comment>
<dbReference type="InterPro" id="IPR036236">
    <property type="entry name" value="Znf_C2H2_sf"/>
</dbReference>
<feature type="domain" description="C2H2-type" evidence="3">
    <location>
        <begin position="548"/>
        <end position="578"/>
    </location>
</feature>
<feature type="region of interest" description="Disordered" evidence="2">
    <location>
        <begin position="420"/>
        <end position="547"/>
    </location>
</feature>
<dbReference type="InterPro" id="IPR051061">
    <property type="entry name" value="Zinc_finger_trans_reg"/>
</dbReference>
<evidence type="ECO:0000313" key="5">
    <source>
        <dbReference type="Proteomes" id="UP001221413"/>
    </source>
</evidence>
<keyword evidence="1" id="KW-0863">Zinc-finger</keyword>
<protein>
    <recommendedName>
        <fullName evidence="3">C2H2-type domain-containing protein</fullName>
    </recommendedName>
</protein>
<dbReference type="EMBL" id="JAQGDS010000008">
    <property type="protein sequence ID" value="KAJ6258826.1"/>
    <property type="molecule type" value="Genomic_DNA"/>
</dbReference>
<feature type="compositionally biased region" description="Polar residues" evidence="2">
    <location>
        <begin position="294"/>
        <end position="313"/>
    </location>
</feature>
<feature type="region of interest" description="Disordered" evidence="2">
    <location>
        <begin position="69"/>
        <end position="134"/>
    </location>
</feature>
<sequence>MFLGAATTSHRIDHDSLANSNLVLAHRAVAAIRSESLPRSKLIRSLIAAGKSNLYPFSILRAVHDGVMETDDDSDTDSVATTASRRQRMMPPWQQRKQMISREESPSLSDPFIGLDPNPLPGPRPLAPSTPKQDIFHPGVFTLIQGMGDNNHRALAEELHCQQIDAAENGDQRIDKTGERSHESEKVDSGVNGSSTNMASQSSFPPSKPGGGSSGDGDEDPNKRLRKLSEHEEDNDPDIAYSSRFKRRRLGFEEFEGQPESQSRSQAERDAVVSSLFSLSKGPSPPPIPSGPSTATTMDTGPTYSETVATPATVSEYHKSPVDNAPSVTLPPIHPGPNYSPRKSPTSPRTTHATLPSVSSLLTAAEEMKPMGSAPINSHHPQSGGRQFSRAKVVQHLNVTVPSASNPAPTLHPRNFVDSYSRPSHFNDPSSQYRTTTPRGRISPTISPTEKKLPPIAPAPPKFPARASSSPTRYTPMPSYYPPRNLNRPEHHAPLPPIQTEWSTPVTPSETNSAKTPTSKLSKRGRNGTPKHGSGDSSQSSPSVAGGFKCTEEGCTAAPFSTQYLLNSHANVHSEDRPHFCPVPGCQRAEGGKGFKRKNEMIRHGLVHQSPGYACPFCPDKEHKYPRPDNLQRHVKAHHKDKSSDDPMLREVLAVRPEGGQRGRRRRLGPST</sequence>
<dbReference type="Gene3D" id="3.30.160.60">
    <property type="entry name" value="Classic Zinc Finger"/>
    <property type="match status" value="1"/>
</dbReference>
<name>A0AAD6IYC8_DREDA</name>
<evidence type="ECO:0000259" key="3">
    <source>
        <dbReference type="PROSITE" id="PS50157"/>
    </source>
</evidence>
<organism evidence="4 5">
    <name type="scientific">Drechslerella dactyloides</name>
    <name type="common">Nematode-trapping fungus</name>
    <name type="synonym">Arthrobotrys dactyloides</name>
    <dbReference type="NCBI Taxonomy" id="74499"/>
    <lineage>
        <taxon>Eukaryota</taxon>
        <taxon>Fungi</taxon>
        <taxon>Dikarya</taxon>
        <taxon>Ascomycota</taxon>
        <taxon>Pezizomycotina</taxon>
        <taxon>Orbiliomycetes</taxon>
        <taxon>Orbiliales</taxon>
        <taxon>Orbiliaceae</taxon>
        <taxon>Drechslerella</taxon>
    </lineage>
</organism>
<dbReference type="Proteomes" id="UP001221413">
    <property type="component" value="Unassembled WGS sequence"/>
</dbReference>
<feature type="compositionally biased region" description="Polar residues" evidence="2">
    <location>
        <begin position="341"/>
        <end position="362"/>
    </location>
</feature>
<feature type="compositionally biased region" description="Pro residues" evidence="2">
    <location>
        <begin position="118"/>
        <end position="128"/>
    </location>
</feature>
<keyword evidence="1" id="KW-0479">Metal-binding</keyword>
<evidence type="ECO:0000313" key="4">
    <source>
        <dbReference type="EMBL" id="KAJ6258826.1"/>
    </source>
</evidence>
<proteinExistence type="predicted"/>
<feature type="compositionally biased region" description="Low complexity" evidence="2">
    <location>
        <begin position="535"/>
        <end position="547"/>
    </location>
</feature>
<dbReference type="SUPFAM" id="SSF57667">
    <property type="entry name" value="beta-beta-alpha zinc fingers"/>
    <property type="match status" value="1"/>
</dbReference>
<dbReference type="GO" id="GO:0005634">
    <property type="term" value="C:nucleus"/>
    <property type="evidence" value="ECO:0007669"/>
    <property type="project" value="TreeGrafter"/>
</dbReference>
<keyword evidence="5" id="KW-1185">Reference proteome</keyword>
<keyword evidence="1" id="KW-0862">Zinc</keyword>
<dbReference type="SMART" id="SM00355">
    <property type="entry name" value="ZnF_C2H2"/>
    <property type="match status" value="3"/>
</dbReference>